<gene>
    <name evidence="12" type="primary">LOC100375210</name>
</gene>
<keyword evidence="5" id="KW-0812">Transmembrane</keyword>
<evidence type="ECO:0000256" key="8">
    <source>
        <dbReference type="ARBA" id="ARBA00023136"/>
    </source>
</evidence>
<protein>
    <submittedName>
        <fullName evidence="12">Beta-1,3-galactosyl-O-glycosyl-glycoprotein beta-1,6-N-acetylglucosaminyltransferase 3-like</fullName>
    </submittedName>
</protein>
<evidence type="ECO:0000313" key="12">
    <source>
        <dbReference type="RefSeq" id="XP_002733297.1"/>
    </source>
</evidence>
<evidence type="ECO:0000256" key="3">
    <source>
        <dbReference type="ARBA" id="ARBA00022676"/>
    </source>
</evidence>
<dbReference type="Proteomes" id="UP000694865">
    <property type="component" value="Unplaced"/>
</dbReference>
<evidence type="ECO:0000256" key="6">
    <source>
        <dbReference type="ARBA" id="ARBA00022968"/>
    </source>
</evidence>
<dbReference type="Pfam" id="PF02485">
    <property type="entry name" value="Branch"/>
    <property type="match status" value="1"/>
</dbReference>
<dbReference type="InterPro" id="IPR003406">
    <property type="entry name" value="Glyco_trans_14"/>
</dbReference>
<proteinExistence type="inferred from homology"/>
<evidence type="ECO:0000313" key="11">
    <source>
        <dbReference type="Proteomes" id="UP000694865"/>
    </source>
</evidence>
<evidence type="ECO:0000256" key="5">
    <source>
        <dbReference type="ARBA" id="ARBA00022692"/>
    </source>
</evidence>
<comment type="pathway">
    <text evidence="2">Protein modification; protein glycosylation.</text>
</comment>
<keyword evidence="8" id="KW-0472">Membrane</keyword>
<dbReference type="GeneID" id="100375210"/>
<dbReference type="PANTHER" id="PTHR19297">
    <property type="entry name" value="GLYCOSYLTRANSFERASE 14 FAMILY MEMBER"/>
    <property type="match status" value="1"/>
</dbReference>
<evidence type="ECO:0000256" key="7">
    <source>
        <dbReference type="ARBA" id="ARBA00022989"/>
    </source>
</evidence>
<keyword evidence="6" id="KW-0735">Signal-anchor</keyword>
<evidence type="ECO:0000256" key="1">
    <source>
        <dbReference type="ARBA" id="ARBA00004606"/>
    </source>
</evidence>
<keyword evidence="7" id="KW-1133">Transmembrane helix</keyword>
<evidence type="ECO:0000256" key="10">
    <source>
        <dbReference type="ARBA" id="ARBA00038150"/>
    </source>
</evidence>
<comment type="subcellular location">
    <subcellularLocation>
        <location evidence="1">Membrane</location>
        <topology evidence="1">Single-pass type II membrane protein</topology>
    </subcellularLocation>
</comment>
<dbReference type="PANTHER" id="PTHR19297:SF191">
    <property type="entry name" value="PROTEIN XYLOSYLTRANSFERASE"/>
    <property type="match status" value="1"/>
</dbReference>
<keyword evidence="4" id="KW-0808">Transferase</keyword>
<reference evidence="12" key="1">
    <citation type="submission" date="2025-08" db="UniProtKB">
        <authorList>
            <consortium name="RefSeq"/>
        </authorList>
    </citation>
    <scope>IDENTIFICATION</scope>
    <source>
        <tissue evidence="12">Testes</tissue>
    </source>
</reference>
<comment type="similarity">
    <text evidence="10">Belongs to the glycosyltransferase 14 family.</text>
</comment>
<sequence>MASNDDSLVSVVYLKRKLHNTHDERAPPTKITMFQDCLLRIPHGKCINPKVILLLSVIALGNILLWKYFNHPTLQKIKTYSVTQANVYTNSTTELISEPIQNTTTFHQEFGDENQRIVEAVQCSDLINGKHVDGKTISIKNKILKSRIVPDSAFSKLANNCTEFVRERGYLNKPITGEERDFPLAYGIYIYKSVNQVEQLLRTIYRPHNIYCIHVDRKSPKNIIEAIQNIAKCFDNVFVPRRVARVTWCSIEVVRAELYCQSELLSRNNQWRYYINLSGQEFPLKTNLELVQILKQYDGKNDVFSKLNPTIVRQRYRYVVVKNTMKNTTIKHNPVMPLNSPIYKGELHVALTRKFVEFIHHTDIGRVWFTWLNDTLCPDEHYYQTLNRLSIAPGGDYRLNSSVAAIAVTRSKLWSNKKACNGTIVRDICVFGWKALPKLSKRPELFANKFHDNFDSLVLNCLEEVINNRTNNPVELNLEFYRNISIAKSWNAVSNADWRGRGNKVF</sequence>
<evidence type="ECO:0000256" key="9">
    <source>
        <dbReference type="ARBA" id="ARBA00023180"/>
    </source>
</evidence>
<evidence type="ECO:0000256" key="2">
    <source>
        <dbReference type="ARBA" id="ARBA00004922"/>
    </source>
</evidence>
<keyword evidence="9" id="KW-0325">Glycoprotein</keyword>
<organism evidence="11 12">
    <name type="scientific">Saccoglossus kowalevskii</name>
    <name type="common">Acorn worm</name>
    <dbReference type="NCBI Taxonomy" id="10224"/>
    <lineage>
        <taxon>Eukaryota</taxon>
        <taxon>Metazoa</taxon>
        <taxon>Hemichordata</taxon>
        <taxon>Enteropneusta</taxon>
        <taxon>Harrimaniidae</taxon>
        <taxon>Saccoglossus</taxon>
    </lineage>
</organism>
<keyword evidence="11" id="KW-1185">Reference proteome</keyword>
<accession>A0ABM0GMP0</accession>
<keyword evidence="3" id="KW-0328">Glycosyltransferase</keyword>
<dbReference type="RefSeq" id="XP_002733297.1">
    <property type="nucleotide sequence ID" value="XM_002733251.1"/>
</dbReference>
<evidence type="ECO:0000256" key="4">
    <source>
        <dbReference type="ARBA" id="ARBA00022679"/>
    </source>
</evidence>
<name>A0ABM0GMP0_SACKO</name>